<gene>
    <name evidence="3" type="ORF">EP51_46010</name>
</gene>
<keyword evidence="2" id="KW-0472">Membrane</keyword>
<name>A0A076EZK0_RHOOP</name>
<keyword evidence="2" id="KW-0812">Transmembrane</keyword>
<dbReference type="EMBL" id="CP008951">
    <property type="protein sequence ID" value="AII11360.1"/>
    <property type="molecule type" value="Genomic_DNA"/>
</dbReference>
<sequence length="194" mass="20860">MSLIGLATLIALAALVLWTVGAPLARFGGVLMMVTALASIALGGPILDRLGLLTIGAALWLVGHMFTAFKAGAWRSRAAHTLIARTPLRVLDPVAVRTGRRRRGQRSTSANAEKKARRDETASIDHFAEWENEMTTSREPATTAGAPVHHAPSRSSRPSRGAVYGKRAAKVASRYVVKKVPGARAARSVYRFLR</sequence>
<keyword evidence="3" id="KW-0614">Plasmid</keyword>
<keyword evidence="2" id="KW-1133">Transmembrane helix</keyword>
<feature type="transmembrane region" description="Helical" evidence="2">
    <location>
        <begin position="50"/>
        <end position="69"/>
    </location>
</feature>
<reference evidence="3 4" key="1">
    <citation type="submission" date="2014-07" db="EMBL/GenBank/DDBJ databases">
        <title>Genome Sequence of Rhodococcus opacus Strain R7, a Biodegrader of Mono- and Polycyclic Aromatic Hydrocarbons.</title>
        <authorList>
            <person name="Di Gennaro P."/>
            <person name="Zampolli J."/>
            <person name="Presti I."/>
            <person name="Cappelletti M."/>
            <person name="D'Ursi P."/>
            <person name="Orro A."/>
            <person name="Mezzelani A."/>
            <person name="Milanesi L."/>
        </authorList>
    </citation>
    <scope>NUCLEOTIDE SEQUENCE [LARGE SCALE GENOMIC DNA]</scope>
    <source>
        <strain evidence="3 4">R7</strain>
        <plasmid evidence="3">pPDG4</plasmid>
    </source>
</reference>
<evidence type="ECO:0000313" key="4">
    <source>
        <dbReference type="Proteomes" id="UP000028488"/>
    </source>
</evidence>
<accession>A0A076EZK0</accession>
<dbReference type="Proteomes" id="UP000028488">
    <property type="component" value="Plasmid pPDG4"/>
</dbReference>
<evidence type="ECO:0000256" key="2">
    <source>
        <dbReference type="SAM" id="Phobius"/>
    </source>
</evidence>
<dbReference type="AlphaFoldDB" id="A0A076EZK0"/>
<evidence type="ECO:0000313" key="3">
    <source>
        <dbReference type="EMBL" id="AII11360.1"/>
    </source>
</evidence>
<geneLocation type="plasmid" evidence="3 4">
    <name>pPDG4</name>
</geneLocation>
<evidence type="ECO:0000256" key="1">
    <source>
        <dbReference type="SAM" id="MobiDB-lite"/>
    </source>
</evidence>
<organism evidence="3 4">
    <name type="scientific">Rhodococcus opacus</name>
    <name type="common">Nocardia opaca</name>
    <dbReference type="NCBI Taxonomy" id="37919"/>
    <lineage>
        <taxon>Bacteria</taxon>
        <taxon>Bacillati</taxon>
        <taxon>Actinomycetota</taxon>
        <taxon>Actinomycetes</taxon>
        <taxon>Mycobacteriales</taxon>
        <taxon>Nocardiaceae</taxon>
        <taxon>Rhodococcus</taxon>
    </lineage>
</organism>
<dbReference type="RefSeq" id="WP_128644150.1">
    <property type="nucleotide sequence ID" value="NZ_CP008951.1"/>
</dbReference>
<feature type="region of interest" description="Disordered" evidence="1">
    <location>
        <begin position="99"/>
        <end position="165"/>
    </location>
</feature>
<feature type="compositionally biased region" description="Basic and acidic residues" evidence="1">
    <location>
        <begin position="112"/>
        <end position="129"/>
    </location>
</feature>
<proteinExistence type="predicted"/>
<protein>
    <submittedName>
        <fullName evidence="3">Membrane protein</fullName>
    </submittedName>
</protein>